<dbReference type="CDD" id="cd15457">
    <property type="entry name" value="NADAR"/>
    <property type="match status" value="1"/>
</dbReference>
<proteinExistence type="predicted"/>
<organism evidence="3 4">
    <name type="scientific">Endocarpon pusillum</name>
    <dbReference type="NCBI Taxonomy" id="364733"/>
    <lineage>
        <taxon>Eukaryota</taxon>
        <taxon>Fungi</taxon>
        <taxon>Dikarya</taxon>
        <taxon>Ascomycota</taxon>
        <taxon>Pezizomycotina</taxon>
        <taxon>Eurotiomycetes</taxon>
        <taxon>Chaetothyriomycetidae</taxon>
        <taxon>Verrucariales</taxon>
        <taxon>Verrucariaceae</taxon>
        <taxon>Endocarpon</taxon>
    </lineage>
</organism>
<dbReference type="InterPro" id="IPR012816">
    <property type="entry name" value="NADAR"/>
</dbReference>
<keyword evidence="4" id="KW-1185">Reference proteome</keyword>
<gene>
    <name evidence="3" type="ORF">GJ744_009844</name>
</gene>
<dbReference type="Gene3D" id="1.10.357.40">
    <property type="entry name" value="YbiA-like"/>
    <property type="match status" value="1"/>
</dbReference>
<dbReference type="SUPFAM" id="SSF143990">
    <property type="entry name" value="YbiA-like"/>
    <property type="match status" value="1"/>
</dbReference>
<dbReference type="AlphaFoldDB" id="A0A8H7AQJ8"/>
<comment type="caution">
    <text evidence="3">The sequence shown here is derived from an EMBL/GenBank/DDBJ whole genome shotgun (WGS) entry which is preliminary data.</text>
</comment>
<dbReference type="OrthoDB" id="206452at2759"/>
<dbReference type="Pfam" id="PF08719">
    <property type="entry name" value="NADAR"/>
    <property type="match status" value="1"/>
</dbReference>
<dbReference type="EMBL" id="JAACFV010000006">
    <property type="protein sequence ID" value="KAF7513423.1"/>
    <property type="molecule type" value="Genomic_DNA"/>
</dbReference>
<reference evidence="3" key="1">
    <citation type="submission" date="2020-02" db="EMBL/GenBank/DDBJ databases">
        <authorList>
            <person name="Palmer J.M."/>
        </authorList>
    </citation>
    <scope>NUCLEOTIDE SEQUENCE</scope>
    <source>
        <strain evidence="3">EPUS1.4</strain>
        <tissue evidence="3">Thallus</tissue>
    </source>
</reference>
<evidence type="ECO:0000313" key="4">
    <source>
        <dbReference type="Proteomes" id="UP000606974"/>
    </source>
</evidence>
<feature type="region of interest" description="Disordered" evidence="1">
    <location>
        <begin position="1"/>
        <end position="29"/>
    </location>
</feature>
<accession>A0A8H7AQJ8</accession>
<protein>
    <recommendedName>
        <fullName evidence="2">NADAR domain-containing protein</fullName>
    </recommendedName>
</protein>
<name>A0A8H7AQJ8_9EURO</name>
<evidence type="ECO:0000259" key="2">
    <source>
        <dbReference type="Pfam" id="PF08719"/>
    </source>
</evidence>
<dbReference type="InterPro" id="IPR037238">
    <property type="entry name" value="YbiA-like_sf"/>
</dbReference>
<feature type="domain" description="NADAR" evidence="2">
    <location>
        <begin position="155"/>
        <end position="250"/>
    </location>
</feature>
<evidence type="ECO:0000313" key="3">
    <source>
        <dbReference type="EMBL" id="KAF7513423.1"/>
    </source>
</evidence>
<sequence>MAGKAKGASSKRSKGRGTKQSASSSSAAHMIAEKTRQTQTHIFFRAGPLSNWHKGRHFSGARALASAVFQLDKINTDHPAETTLSSRLLAAHTFNCGEQWLMATKGWLFERDVDLGETTTTDEDFKSLATQMLAPQPPPKDQPARRQLYMSTLCAVLRTASPKQQKALGRKCRNFDPAVWDDASVPIVVAGSVARAEADDMLKRIYLKAGKREFVEGSPVDTIWGVGIHWTHPSIEEPANWRGTNRLGVCHGLARNIILEKFGNEFVAA</sequence>
<evidence type="ECO:0000256" key="1">
    <source>
        <dbReference type="SAM" id="MobiDB-lite"/>
    </source>
</evidence>
<dbReference type="Proteomes" id="UP000606974">
    <property type="component" value="Unassembled WGS sequence"/>
</dbReference>